<dbReference type="GO" id="GO:0000139">
    <property type="term" value="C:Golgi membrane"/>
    <property type="evidence" value="ECO:0007669"/>
    <property type="project" value="UniProtKB-SubCell"/>
</dbReference>
<accession>A0A4W6E9J1</accession>
<dbReference type="GO" id="GO:0008146">
    <property type="term" value="F:sulfotransferase activity"/>
    <property type="evidence" value="ECO:0007669"/>
    <property type="project" value="InterPro"/>
</dbReference>
<evidence type="ECO:0000256" key="7">
    <source>
        <dbReference type="ARBA" id="ARBA00023034"/>
    </source>
</evidence>
<keyword evidence="4" id="KW-0812">Transmembrane</keyword>
<evidence type="ECO:0000256" key="1">
    <source>
        <dbReference type="ARBA" id="ARBA00004323"/>
    </source>
</evidence>
<dbReference type="GeneTree" id="ENSGT00940000159100"/>
<keyword evidence="10 11" id="KW-0119">Carbohydrate metabolism</keyword>
<dbReference type="InParanoid" id="A0A4W6E9J1"/>
<reference evidence="12" key="3">
    <citation type="submission" date="2025-09" db="UniProtKB">
        <authorList>
            <consortium name="Ensembl"/>
        </authorList>
    </citation>
    <scope>IDENTIFICATION</scope>
</reference>
<evidence type="ECO:0000313" key="13">
    <source>
        <dbReference type="Proteomes" id="UP000314980"/>
    </source>
</evidence>
<dbReference type="GO" id="GO:0030166">
    <property type="term" value="P:proteoglycan biosynthetic process"/>
    <property type="evidence" value="ECO:0007669"/>
    <property type="project" value="TreeGrafter"/>
</dbReference>
<evidence type="ECO:0000256" key="8">
    <source>
        <dbReference type="ARBA" id="ARBA00023136"/>
    </source>
</evidence>
<dbReference type="STRING" id="8187.ENSLCAP00010033811"/>
<dbReference type="PANTHER" id="PTHR12137:SF7">
    <property type="entry name" value="CARBOHYDRATE SULFOTRANSFERASE 8"/>
    <property type="match status" value="1"/>
</dbReference>
<reference evidence="13" key="1">
    <citation type="submission" date="2015-09" db="EMBL/GenBank/DDBJ databases">
        <authorList>
            <person name="Sai Rama Sridatta P."/>
        </authorList>
    </citation>
    <scope>NUCLEOTIDE SEQUENCE [LARGE SCALE GENOMIC DNA]</scope>
</reference>
<keyword evidence="5 11" id="KW-0735">Signal-anchor</keyword>
<organism evidence="12 13">
    <name type="scientific">Lates calcarifer</name>
    <name type="common">Barramundi</name>
    <name type="synonym">Holocentrus calcarifer</name>
    <dbReference type="NCBI Taxonomy" id="8187"/>
    <lineage>
        <taxon>Eukaryota</taxon>
        <taxon>Metazoa</taxon>
        <taxon>Chordata</taxon>
        <taxon>Craniata</taxon>
        <taxon>Vertebrata</taxon>
        <taxon>Euteleostomi</taxon>
        <taxon>Actinopterygii</taxon>
        <taxon>Neopterygii</taxon>
        <taxon>Teleostei</taxon>
        <taxon>Neoteleostei</taxon>
        <taxon>Acanthomorphata</taxon>
        <taxon>Carangaria</taxon>
        <taxon>Carangaria incertae sedis</taxon>
        <taxon>Centropomidae</taxon>
        <taxon>Lates</taxon>
    </lineage>
</organism>
<evidence type="ECO:0000256" key="4">
    <source>
        <dbReference type="ARBA" id="ARBA00022692"/>
    </source>
</evidence>
<evidence type="ECO:0000313" key="12">
    <source>
        <dbReference type="Ensembl" id="ENSLCAP00010033811.1"/>
    </source>
</evidence>
<keyword evidence="7 11" id="KW-0333">Golgi apparatus</keyword>
<proteinExistence type="inferred from homology"/>
<evidence type="ECO:0000256" key="9">
    <source>
        <dbReference type="ARBA" id="ARBA00023180"/>
    </source>
</evidence>
<keyword evidence="8" id="KW-0472">Membrane</keyword>
<keyword evidence="9 11" id="KW-0325">Glycoprotein</keyword>
<dbReference type="Proteomes" id="UP000314980">
    <property type="component" value="Unassembled WGS sequence"/>
</dbReference>
<dbReference type="EC" id="2.8.2.-" evidence="11"/>
<dbReference type="Pfam" id="PF03567">
    <property type="entry name" value="Sulfotransfer_2"/>
    <property type="match status" value="1"/>
</dbReference>
<dbReference type="GO" id="GO:0016051">
    <property type="term" value="P:carbohydrate biosynthetic process"/>
    <property type="evidence" value="ECO:0007669"/>
    <property type="project" value="InterPro"/>
</dbReference>
<sequence>HQCKPCRTRCLAYQLLSCACPAHLTGRDEPLPAFFPLDAPADERMWPQRKLLKTSPPISHTSDSPENQKMLSDIMEARRKLMKEMCAKYKSSISRTITRQHVTSLFVEDRYKLLYCQVPKAGCSNWKRTLMVLAGQASNVQSINHDTVHYGNHLKTLNSFDQKGIMHRLETYTKVMFVREPLERMVSAYRDNEASVYLYVSVHTNTHSSRKWFYQT</sequence>
<evidence type="ECO:0000256" key="6">
    <source>
        <dbReference type="ARBA" id="ARBA00022989"/>
    </source>
</evidence>
<keyword evidence="3 11" id="KW-0808">Transferase</keyword>
<comment type="similarity">
    <text evidence="2 11">Belongs to the sulfotransferase 2 family.</text>
</comment>
<keyword evidence="6" id="KW-1133">Transmembrane helix</keyword>
<name>A0A4W6E9J1_LATCA</name>
<evidence type="ECO:0000256" key="10">
    <source>
        <dbReference type="ARBA" id="ARBA00023277"/>
    </source>
</evidence>
<evidence type="ECO:0000256" key="11">
    <source>
        <dbReference type="RuleBase" id="RU364020"/>
    </source>
</evidence>
<evidence type="ECO:0000256" key="5">
    <source>
        <dbReference type="ARBA" id="ARBA00022968"/>
    </source>
</evidence>
<dbReference type="Ensembl" id="ENSLCAT00010034614.1">
    <property type="protein sequence ID" value="ENSLCAP00010033811.1"/>
    <property type="gene ID" value="ENSLCAG00010015889.1"/>
</dbReference>
<evidence type="ECO:0000256" key="2">
    <source>
        <dbReference type="ARBA" id="ARBA00006339"/>
    </source>
</evidence>
<evidence type="ECO:0000256" key="3">
    <source>
        <dbReference type="ARBA" id="ARBA00022679"/>
    </source>
</evidence>
<reference evidence="12" key="2">
    <citation type="submission" date="2025-08" db="UniProtKB">
        <authorList>
            <consortium name="Ensembl"/>
        </authorList>
    </citation>
    <scope>IDENTIFICATION</scope>
</reference>
<protein>
    <recommendedName>
        <fullName evidence="11">Carbohydrate sulfotransferase</fullName>
        <ecNumber evidence="11">2.8.2.-</ecNumber>
    </recommendedName>
</protein>
<dbReference type="InterPro" id="IPR018011">
    <property type="entry name" value="Carb_sulfotrans_8-10"/>
</dbReference>
<dbReference type="PANTHER" id="PTHR12137">
    <property type="entry name" value="CARBOHYDRATE SULFOTRANSFERASE"/>
    <property type="match status" value="1"/>
</dbReference>
<dbReference type="AlphaFoldDB" id="A0A4W6E9J1"/>
<comment type="subcellular location">
    <subcellularLocation>
        <location evidence="1 11">Golgi apparatus membrane</location>
        <topology evidence="1 11">Single-pass type II membrane protein</topology>
    </subcellularLocation>
</comment>
<dbReference type="InterPro" id="IPR005331">
    <property type="entry name" value="Sulfotransferase"/>
</dbReference>
<keyword evidence="13" id="KW-1185">Reference proteome</keyword>